<dbReference type="GO" id="GO:0000166">
    <property type="term" value="F:nucleotide binding"/>
    <property type="evidence" value="ECO:0007669"/>
    <property type="project" value="UniProtKB-KW"/>
</dbReference>
<evidence type="ECO:0000259" key="4">
    <source>
        <dbReference type="Pfam" id="PF18052"/>
    </source>
</evidence>
<dbReference type="InterPro" id="IPR041118">
    <property type="entry name" value="Rx_N"/>
</dbReference>
<dbReference type="Proteomes" id="UP000027138">
    <property type="component" value="Unassembled WGS sequence"/>
</dbReference>
<sequence>MAESFLFNIAETVLHKLTSKVVDEISLAWNVNEDLKKLQDTLSTIKAVLLDAEEQQGKENSELTVWLSKLKEACFDAEDIIDDFVYED</sequence>
<protein>
    <recommendedName>
        <fullName evidence="4">Disease resistance N-terminal domain-containing protein</fullName>
    </recommendedName>
</protein>
<dbReference type="STRING" id="180498.A0A067K2J5"/>
<keyword evidence="2" id="KW-0547">Nucleotide-binding</keyword>
<keyword evidence="6" id="KW-1185">Reference proteome</keyword>
<keyword evidence="1" id="KW-0677">Repeat</keyword>
<dbReference type="PANTHER" id="PTHR19338:SF73">
    <property type="entry name" value="DISEASE RESISTANCE PROTEIN RGA2-LIKE"/>
    <property type="match status" value="1"/>
</dbReference>
<dbReference type="AlphaFoldDB" id="A0A067K2J5"/>
<dbReference type="OrthoDB" id="1933539at2759"/>
<proteinExistence type="predicted"/>
<dbReference type="EMBL" id="KK914930">
    <property type="protein sequence ID" value="KDP26029.1"/>
    <property type="molecule type" value="Genomic_DNA"/>
</dbReference>
<evidence type="ECO:0000256" key="2">
    <source>
        <dbReference type="ARBA" id="ARBA00022741"/>
    </source>
</evidence>
<evidence type="ECO:0000256" key="3">
    <source>
        <dbReference type="ARBA" id="ARBA00022821"/>
    </source>
</evidence>
<feature type="domain" description="Disease resistance N-terminal" evidence="4">
    <location>
        <begin position="11"/>
        <end position="87"/>
    </location>
</feature>
<evidence type="ECO:0000313" key="5">
    <source>
        <dbReference type="EMBL" id="KDP26029.1"/>
    </source>
</evidence>
<evidence type="ECO:0000256" key="1">
    <source>
        <dbReference type="ARBA" id="ARBA00022737"/>
    </source>
</evidence>
<dbReference type="Gene3D" id="1.20.5.4130">
    <property type="match status" value="1"/>
</dbReference>
<reference evidence="5 6" key="1">
    <citation type="journal article" date="2014" name="PLoS ONE">
        <title>Global Analysis of Gene Expression Profiles in Physic Nut (Jatropha curcas L.) Seedlings Exposed to Salt Stress.</title>
        <authorList>
            <person name="Zhang L."/>
            <person name="Zhang C."/>
            <person name="Wu P."/>
            <person name="Chen Y."/>
            <person name="Li M."/>
            <person name="Jiang H."/>
            <person name="Wu G."/>
        </authorList>
    </citation>
    <scope>NUCLEOTIDE SEQUENCE [LARGE SCALE GENOMIC DNA]</scope>
    <source>
        <strain evidence="6">cv. GZQX0401</strain>
        <tissue evidence="5">Young leaves</tissue>
    </source>
</reference>
<evidence type="ECO:0000313" key="6">
    <source>
        <dbReference type="Proteomes" id="UP000027138"/>
    </source>
</evidence>
<organism evidence="5 6">
    <name type="scientific">Jatropha curcas</name>
    <name type="common">Barbados nut</name>
    <dbReference type="NCBI Taxonomy" id="180498"/>
    <lineage>
        <taxon>Eukaryota</taxon>
        <taxon>Viridiplantae</taxon>
        <taxon>Streptophyta</taxon>
        <taxon>Embryophyta</taxon>
        <taxon>Tracheophyta</taxon>
        <taxon>Spermatophyta</taxon>
        <taxon>Magnoliopsida</taxon>
        <taxon>eudicotyledons</taxon>
        <taxon>Gunneridae</taxon>
        <taxon>Pentapetalae</taxon>
        <taxon>rosids</taxon>
        <taxon>fabids</taxon>
        <taxon>Malpighiales</taxon>
        <taxon>Euphorbiaceae</taxon>
        <taxon>Crotonoideae</taxon>
        <taxon>Jatropheae</taxon>
        <taxon>Jatropha</taxon>
    </lineage>
</organism>
<name>A0A067K2J5_JATCU</name>
<keyword evidence="3" id="KW-0611">Plant defense</keyword>
<dbReference type="GO" id="GO:0006952">
    <property type="term" value="P:defense response"/>
    <property type="evidence" value="ECO:0007669"/>
    <property type="project" value="UniProtKB-KW"/>
</dbReference>
<accession>A0A067K2J5</accession>
<dbReference type="PANTHER" id="PTHR19338">
    <property type="entry name" value="TRANSLOCASE OF INNER MITOCHONDRIAL MEMBRANE 13 HOMOLOG"/>
    <property type="match status" value="1"/>
</dbReference>
<dbReference type="Pfam" id="PF18052">
    <property type="entry name" value="Rx_N"/>
    <property type="match status" value="1"/>
</dbReference>
<gene>
    <name evidence="5" type="ORF">JCGZ_21062</name>
</gene>